<feature type="domain" description="Sushi" evidence="4">
    <location>
        <begin position="207"/>
        <end position="268"/>
    </location>
</feature>
<keyword evidence="1 2" id="KW-1015">Disulfide bond</keyword>
<dbReference type="AlphaFoldDB" id="A0AAV1Z0J8"/>
<dbReference type="CDD" id="cd00033">
    <property type="entry name" value="CCP"/>
    <property type="match status" value="1"/>
</dbReference>
<name>A0AAV1Z0J8_9ARAC</name>
<dbReference type="Proteomes" id="UP001497382">
    <property type="component" value="Unassembled WGS sequence"/>
</dbReference>
<feature type="region of interest" description="Disordered" evidence="3">
    <location>
        <begin position="148"/>
        <end position="207"/>
    </location>
</feature>
<dbReference type="SUPFAM" id="SSF57535">
    <property type="entry name" value="Complement control module/SCR domain"/>
    <property type="match status" value="1"/>
</dbReference>
<comment type="caution">
    <text evidence="2">Lacks conserved residue(s) required for the propagation of feature annotation.</text>
</comment>
<evidence type="ECO:0000313" key="6">
    <source>
        <dbReference type="Proteomes" id="UP001497382"/>
    </source>
</evidence>
<keyword evidence="6" id="KW-1185">Reference proteome</keyword>
<keyword evidence="2" id="KW-0768">Sushi</keyword>
<gene>
    <name evidence="5" type="ORF">LARSCL_LOCUS1666</name>
</gene>
<dbReference type="PROSITE" id="PS50923">
    <property type="entry name" value="SUSHI"/>
    <property type="match status" value="1"/>
</dbReference>
<dbReference type="EMBL" id="CAXIEN010000010">
    <property type="protein sequence ID" value="CAL1263789.1"/>
    <property type="molecule type" value="Genomic_DNA"/>
</dbReference>
<evidence type="ECO:0000259" key="4">
    <source>
        <dbReference type="PROSITE" id="PS50923"/>
    </source>
</evidence>
<evidence type="ECO:0000256" key="1">
    <source>
        <dbReference type="ARBA" id="ARBA00023157"/>
    </source>
</evidence>
<feature type="disulfide bond" evidence="2">
    <location>
        <begin position="209"/>
        <end position="252"/>
    </location>
</feature>
<evidence type="ECO:0000256" key="2">
    <source>
        <dbReference type="PROSITE-ProRule" id="PRU00302"/>
    </source>
</evidence>
<dbReference type="InterPro" id="IPR035976">
    <property type="entry name" value="Sushi/SCR/CCP_sf"/>
</dbReference>
<feature type="compositionally biased region" description="Basic and acidic residues" evidence="3">
    <location>
        <begin position="198"/>
        <end position="207"/>
    </location>
</feature>
<feature type="compositionally biased region" description="Basic residues" evidence="3">
    <location>
        <begin position="163"/>
        <end position="177"/>
    </location>
</feature>
<accession>A0AAV1Z0J8</accession>
<reference evidence="5 6" key="1">
    <citation type="submission" date="2024-04" db="EMBL/GenBank/DDBJ databases">
        <authorList>
            <person name="Rising A."/>
            <person name="Reimegard J."/>
            <person name="Sonavane S."/>
            <person name="Akerstrom W."/>
            <person name="Nylinder S."/>
            <person name="Hedman E."/>
            <person name="Kallberg Y."/>
        </authorList>
    </citation>
    <scope>NUCLEOTIDE SEQUENCE [LARGE SCALE GENOMIC DNA]</scope>
</reference>
<proteinExistence type="predicted"/>
<comment type="caution">
    <text evidence="5">The sequence shown here is derived from an EMBL/GenBank/DDBJ whole genome shotgun (WGS) entry which is preliminary data.</text>
</comment>
<sequence>MFKLRSSKCVFSLLIICCTLISFSDGIGFGFVARAFSGEAIRNSLPKFRFNVPKVSPEEIPLSWFPKSKFSGPVFPPPPRPFPAEVVPKYSGPSVYQLPPLNFDLLYTKPKLLGAGVDRSAILPEFIKPKQNPPFVDELPAFSQDARPNSLAQEEDGQLASSGKKKKKESPHIHLHAHSSESETSNESPEPDLPNQDENPKEKRNDDDCDFLKFVRKKRIVWKCRQSSEGITTCRVKCRRPFQLATPMEYVCTRDEGWTPKATPTCILPEAM</sequence>
<organism evidence="5 6">
    <name type="scientific">Larinioides sclopetarius</name>
    <dbReference type="NCBI Taxonomy" id="280406"/>
    <lineage>
        <taxon>Eukaryota</taxon>
        <taxon>Metazoa</taxon>
        <taxon>Ecdysozoa</taxon>
        <taxon>Arthropoda</taxon>
        <taxon>Chelicerata</taxon>
        <taxon>Arachnida</taxon>
        <taxon>Araneae</taxon>
        <taxon>Araneomorphae</taxon>
        <taxon>Entelegynae</taxon>
        <taxon>Araneoidea</taxon>
        <taxon>Araneidae</taxon>
        <taxon>Larinioides</taxon>
    </lineage>
</organism>
<evidence type="ECO:0000313" key="5">
    <source>
        <dbReference type="EMBL" id="CAL1263789.1"/>
    </source>
</evidence>
<protein>
    <recommendedName>
        <fullName evidence="4">Sushi domain-containing protein</fullName>
    </recommendedName>
</protein>
<evidence type="ECO:0000256" key="3">
    <source>
        <dbReference type="SAM" id="MobiDB-lite"/>
    </source>
</evidence>
<dbReference type="InterPro" id="IPR000436">
    <property type="entry name" value="Sushi_SCR_CCP_dom"/>
</dbReference>